<evidence type="ECO:0000313" key="1">
    <source>
        <dbReference type="EMBL" id="TNJ65191.1"/>
    </source>
</evidence>
<dbReference type="PANTHER" id="PTHR30348:SF13">
    <property type="entry name" value="UPF0759 PROTEIN YUNF"/>
    <property type="match status" value="1"/>
</dbReference>
<dbReference type="Gene3D" id="3.20.20.410">
    <property type="entry name" value="Protein of unknown function UPF0759"/>
    <property type="match status" value="1"/>
</dbReference>
<comment type="caution">
    <text evidence="1">The sequence shown here is derived from an EMBL/GenBank/DDBJ whole genome shotgun (WGS) entry which is preliminary data.</text>
</comment>
<protein>
    <submittedName>
        <fullName evidence="1">DUF72 domain-containing protein</fullName>
    </submittedName>
</protein>
<dbReference type="EMBL" id="VDCQ01000021">
    <property type="protein sequence ID" value="TNJ65191.1"/>
    <property type="molecule type" value="Genomic_DNA"/>
</dbReference>
<dbReference type="SUPFAM" id="SSF117396">
    <property type="entry name" value="TM1631-like"/>
    <property type="match status" value="1"/>
</dbReference>
<keyword evidence="2" id="KW-1185">Reference proteome</keyword>
<accession>A0A5C4T840</accession>
<dbReference type="InterPro" id="IPR036520">
    <property type="entry name" value="UPF0759_sf"/>
</dbReference>
<proteinExistence type="predicted"/>
<organism evidence="1 2">
    <name type="scientific">Paenibacillus hemerocallicola</name>
    <dbReference type="NCBI Taxonomy" id="1172614"/>
    <lineage>
        <taxon>Bacteria</taxon>
        <taxon>Bacillati</taxon>
        <taxon>Bacillota</taxon>
        <taxon>Bacilli</taxon>
        <taxon>Bacillales</taxon>
        <taxon>Paenibacillaceae</taxon>
        <taxon>Paenibacillus</taxon>
    </lineage>
</organism>
<sequence>MIRIGLAGWGDHGALYPPGTGTQDKLRQYGKTFPIVEVDSSFYAIQPERNYEKWAQETPASFGFIVKAYQGMTGHQRGKPSHESTGAMFEAFIASIRPLREAGKLKAVLFQYPPWFDCTRPNVDELRRAKERMGEMPLALEFRNQSWFSEDMRERTLTFMEREGWAHSICDEPQAGAGSVPIVDVPTHPGLTVVRFHGRNTEGWHSSGEPNWRDVRYLYHYSREELAEWAGRLVRLQERTEEICVLFNNNSGGDAAGNALELAGMLDLGYPELPETPLQLDLFDDL</sequence>
<dbReference type="InterPro" id="IPR002763">
    <property type="entry name" value="DUF72"/>
</dbReference>
<dbReference type="Pfam" id="PF01904">
    <property type="entry name" value="DUF72"/>
    <property type="match status" value="1"/>
</dbReference>
<dbReference type="AlphaFoldDB" id="A0A5C4T840"/>
<name>A0A5C4T840_9BACL</name>
<dbReference type="Proteomes" id="UP000307943">
    <property type="component" value="Unassembled WGS sequence"/>
</dbReference>
<dbReference type="OrthoDB" id="9780310at2"/>
<gene>
    <name evidence="1" type="ORF">FE784_16470</name>
</gene>
<dbReference type="PANTHER" id="PTHR30348">
    <property type="entry name" value="UNCHARACTERIZED PROTEIN YECE"/>
    <property type="match status" value="1"/>
</dbReference>
<dbReference type="RefSeq" id="WP_139603315.1">
    <property type="nucleotide sequence ID" value="NZ_VDCQ01000021.1"/>
</dbReference>
<reference evidence="1 2" key="1">
    <citation type="submission" date="2019-05" db="EMBL/GenBank/DDBJ databases">
        <title>We sequenced the genome of Paenibacillus hemerocallicola KCTC 33185 for further insight into its adaptation and study the phylogeny of Paenibacillus.</title>
        <authorList>
            <person name="Narsing Rao M.P."/>
        </authorList>
    </citation>
    <scope>NUCLEOTIDE SEQUENCE [LARGE SCALE GENOMIC DNA]</scope>
    <source>
        <strain evidence="1 2">KCTC 33185</strain>
    </source>
</reference>
<evidence type="ECO:0000313" key="2">
    <source>
        <dbReference type="Proteomes" id="UP000307943"/>
    </source>
</evidence>